<dbReference type="GO" id="GO:0004674">
    <property type="term" value="F:protein serine/threonine kinase activity"/>
    <property type="evidence" value="ECO:0007669"/>
    <property type="project" value="UniProtKB-KW"/>
</dbReference>
<dbReference type="Pfam" id="PF23598">
    <property type="entry name" value="LRR_14"/>
    <property type="match status" value="1"/>
</dbReference>
<dbReference type="Gene3D" id="1.10.533.10">
    <property type="entry name" value="Death Domain, Fas"/>
    <property type="match status" value="2"/>
</dbReference>
<feature type="domain" description="Protein kinase" evidence="11">
    <location>
        <begin position="624"/>
        <end position="886"/>
    </location>
</feature>
<dbReference type="PANTHER" id="PTHR48051:SF54">
    <property type="entry name" value="LEUCINE-RICH REPEAT-CONTAINING PROTEIN"/>
    <property type="match status" value="1"/>
</dbReference>
<dbReference type="FunFam" id="3.80.10.10:FF:001164">
    <property type="entry name" value="GH01279p"/>
    <property type="match status" value="1"/>
</dbReference>
<dbReference type="Gene3D" id="3.80.10.10">
    <property type="entry name" value="Ribonuclease Inhibitor"/>
    <property type="match status" value="4"/>
</dbReference>
<proteinExistence type="predicted"/>
<dbReference type="SMART" id="SM00365">
    <property type="entry name" value="LRR_SD22"/>
    <property type="match status" value="10"/>
</dbReference>
<dbReference type="SUPFAM" id="SSF52058">
    <property type="entry name" value="L domain-like"/>
    <property type="match status" value="2"/>
</dbReference>
<dbReference type="InterPro" id="IPR011009">
    <property type="entry name" value="Kinase-like_dom_sf"/>
</dbReference>
<dbReference type="InterPro" id="IPR011029">
    <property type="entry name" value="DEATH-like_dom_sf"/>
</dbReference>
<protein>
    <recommendedName>
        <fullName evidence="6">Leucine-rich repeat protein SHOC-2</fullName>
    </recommendedName>
    <alternativeName>
        <fullName evidence="9">Protein soc-2 homolog</fullName>
    </alternativeName>
    <alternativeName>
        <fullName evidence="7 8">protein Sur-8 homolog</fullName>
    </alternativeName>
</protein>
<keyword evidence="1" id="KW-0723">Serine/threonine-protein kinase</keyword>
<evidence type="ECO:0000256" key="6">
    <source>
        <dbReference type="ARBA" id="ARBA00023907"/>
    </source>
</evidence>
<evidence type="ECO:0000256" key="10">
    <source>
        <dbReference type="PROSITE-ProRule" id="PRU10141"/>
    </source>
</evidence>
<dbReference type="InterPro" id="IPR017441">
    <property type="entry name" value="Protein_kinase_ATP_BS"/>
</dbReference>
<dbReference type="CDD" id="cd01670">
    <property type="entry name" value="Death"/>
    <property type="match status" value="2"/>
</dbReference>
<dbReference type="SMART" id="SM00364">
    <property type="entry name" value="LRR_BAC"/>
    <property type="match status" value="27"/>
</dbReference>
<dbReference type="eggNOG" id="KOG0192">
    <property type="taxonomic scope" value="Eukaryota"/>
</dbReference>
<reference evidence="13" key="1">
    <citation type="journal article" date="2008" name="Nature">
        <title>The amphioxus genome and the evolution of the chordate karyotype.</title>
        <authorList>
            <consortium name="US DOE Joint Genome Institute (JGI-PGF)"/>
            <person name="Putnam N.H."/>
            <person name="Butts T."/>
            <person name="Ferrier D.E.K."/>
            <person name="Furlong R.F."/>
            <person name="Hellsten U."/>
            <person name="Kawashima T."/>
            <person name="Robinson-Rechavi M."/>
            <person name="Shoguchi E."/>
            <person name="Terry A."/>
            <person name="Yu J.-K."/>
            <person name="Benito-Gutierrez E.L."/>
            <person name="Dubchak I."/>
            <person name="Garcia-Fernandez J."/>
            <person name="Gibson-Brown J.J."/>
            <person name="Grigoriev I.V."/>
            <person name="Horton A.C."/>
            <person name="de Jong P.J."/>
            <person name="Jurka J."/>
            <person name="Kapitonov V.V."/>
            <person name="Kohara Y."/>
            <person name="Kuroki Y."/>
            <person name="Lindquist E."/>
            <person name="Lucas S."/>
            <person name="Osoegawa K."/>
            <person name="Pennacchio L.A."/>
            <person name="Salamov A.A."/>
            <person name="Satou Y."/>
            <person name="Sauka-Spengler T."/>
            <person name="Schmutz J."/>
            <person name="Shin-I T."/>
            <person name="Toyoda A."/>
            <person name="Bronner-Fraser M."/>
            <person name="Fujiyama A."/>
            <person name="Holland L.Z."/>
            <person name="Holland P.W.H."/>
            <person name="Satoh N."/>
            <person name="Rokhsar D.S."/>
        </authorList>
    </citation>
    <scope>NUCLEOTIDE SEQUENCE [LARGE SCALE GENOMIC DNA]</scope>
    <source>
        <strain evidence="13">S238N-H82</strain>
        <tissue evidence="13">Testes</tissue>
    </source>
</reference>
<dbReference type="Gene3D" id="1.10.510.10">
    <property type="entry name" value="Transferase(Phosphotransferase) domain 1"/>
    <property type="match status" value="2"/>
</dbReference>
<dbReference type="FunFam" id="3.80.10.10:FF:000383">
    <property type="entry name" value="Leucine-rich repeat receptor protein kinase EMS1"/>
    <property type="match status" value="1"/>
</dbReference>
<dbReference type="PROSITE" id="PS50017">
    <property type="entry name" value="DEATH_DOMAIN"/>
    <property type="match status" value="2"/>
</dbReference>
<dbReference type="PROSITE" id="PS51450">
    <property type="entry name" value="LRR"/>
    <property type="match status" value="3"/>
</dbReference>
<sequence length="1697" mass="189878">MAAGLNLQPQTVNGRLKLDLSNQGLTSIPEEVFDITDLEFLDVSNNKLTSIPEAVGRLQKLYRLDADYNTLTSLPQAIGSLQKLTHLYIYDNKLSTLPPGVEKLQKLTKLFIGNNQLTGFPSGVCSLPNLEVLEVSYNKLPNFPPVVEKLQKLRTLYINGNQLTEVPPGVCLLPNLEVLSVSNNKLSTFPPGVEKLQKLRELYIYGNQLTEVPSGVCSLPNLEVLSVYNNNLSTFPPGVEKLQKLRELRIYGNQLTEVPPGVCLLPNIEWLSVSNNNLSTFPPGGEKLQKLRELYINDNQLTEVPSGVCSLPNLEVLGVGKNPIRSLPDYVTRLARLKTLSVPNCQLDEFPRQVLQLKTLEELYAGGCKFDIVPDEVGSLQHLWYLALDKNLLKTLPSTMSHLHNLREVYLDDNKFGTFPEVLCELPAMEKLDISKNNITRLPTALHRADKLKHLDVSGNPLTYPPQDVCKQGTGAIMAFLKQEAEKDERILRAFNRLSVKASQTQWKPLARSLGLSNRAMDAIKASAPDDVPDQVYQTLVQWREKEGEAATLSALEQHLRDLDFQQLAEQISPTPRTQDRRRYEARAVGAVGGQEADGLQSSARKYPSVTVDQKFPIIHFERLEEQSILGRGGFAYVKKARHLDWKKDVAVKYLLTRQIEGSEQEVLYSEARKLKLASNSVHVISLLGVCLDPNFAIVMPYMENGSLAVLLRDVDVPWALRWRMAHEISLGMTFLHCQNPQILHCDLKAENVLLDGDFHVKISDFGLSKWKMRSRVVTQTSPEGSTITHAPPEYFLDINLVPTSMFDVYSFGVLLWEIITRAEPYGNAMNSALIRLAVTSGQRPDMTLVPTNPPDVTSVSQLMQTCWSQNPEDRPTFQECADRLLAVTSRSSKEDILQAIIDVMKEKGSNMAAGLNLQPQTVNGRLKLDLSNQGLTSIPEEVFDITDLEVLDVSNNKLTSIPEAIGRLQKLYRLDADGNMLTSLPQAIGSLQKLIHLYIYDNQLTEVPSGVCSLPNLEVLNVYNNKLSTFPPGVEKLQKLGTLYINGVCLLPNLEVLSVGNNKLSTFPPGVEKLQKLRELYIRDNQLTEVPSGVCSLPNLEVLSVGKNPIRRLPDYVTRLARLKTLSVSNCQFAEFPRQVQQLKIMEELYAGGCKFDIVPDEVGSLQHLQVLALDKNLLKTLPSTMSHLHNLREVYLDDNKFGTFPEVLCELPAMEKLDISKNNITRLPTALHRADKLKHLDVSGNPLTYPPQDVCKQGTGAIMAFLKQEAEKDERILRVFNRLSVKASQTQWKPLARSLGLSNRAMDAIKASAPDDVPDQVYQTLVQWREKEGEAATLSALEQHLRDLDFQQLAEQISPTPRTPNRRGYETGAVGAVGGQEADGLQSSARKYPSVTVDQKFPIIQFERLKEQSILGRGGFAYVMKARHLDWKQDVAVKCLLTRQIEGSEQEVLYSEARKLNLGSRSDHVISLLGVCLDPNFAIVMPYMENGSLAGLLRDVDVPWALRWRMAHEISLGMTFLHCQNPQILHCDLKAENVLLDGDFHVKISDFGLSKWKMRSRVVTQTSPEGSTITHAPPEYFLDINLVPTPMFDVYSFGVLLWEIITRAEPYGNAMNSALIRLAVTSGQRPDLTLIPTDREDVTSVSQLMQTCWSQTPEDRPTFQACADHLITVTSRSSKEDILQAIIDVMKARKN</sequence>
<dbReference type="GO" id="GO:0031349">
    <property type="term" value="P:positive regulation of defense response"/>
    <property type="evidence" value="ECO:0007669"/>
    <property type="project" value="UniProtKB-ARBA"/>
</dbReference>
<dbReference type="GO" id="GO:0009893">
    <property type="term" value="P:positive regulation of metabolic process"/>
    <property type="evidence" value="ECO:0007669"/>
    <property type="project" value="UniProtKB-ARBA"/>
</dbReference>
<dbReference type="InterPro" id="IPR025875">
    <property type="entry name" value="Leu-rich_rpt_4"/>
</dbReference>
<dbReference type="Pfam" id="PF00531">
    <property type="entry name" value="Death"/>
    <property type="match status" value="2"/>
</dbReference>
<dbReference type="GO" id="GO:0005524">
    <property type="term" value="F:ATP binding"/>
    <property type="evidence" value="ECO:0007669"/>
    <property type="project" value="UniProtKB-UniRule"/>
</dbReference>
<evidence type="ECO:0000256" key="1">
    <source>
        <dbReference type="ARBA" id="ARBA00022527"/>
    </source>
</evidence>
<dbReference type="SMART" id="SM00220">
    <property type="entry name" value="S_TKc"/>
    <property type="match status" value="2"/>
</dbReference>
<dbReference type="Pfam" id="PF13855">
    <property type="entry name" value="LRR_8"/>
    <property type="match status" value="4"/>
</dbReference>
<dbReference type="InterPro" id="IPR001245">
    <property type="entry name" value="Ser-Thr/Tyr_kinase_cat_dom"/>
</dbReference>
<feature type="binding site" evidence="10">
    <location>
        <position position="653"/>
    </location>
    <ligand>
        <name>ATP</name>
        <dbReference type="ChEBI" id="CHEBI:30616"/>
    </ligand>
</feature>
<dbReference type="GO" id="GO:0043123">
    <property type="term" value="P:positive regulation of canonical NF-kappaB signal transduction"/>
    <property type="evidence" value="ECO:0007669"/>
    <property type="project" value="UniProtKB-ARBA"/>
</dbReference>
<keyword evidence="4 10" id="KW-0547">Nucleotide-binding</keyword>
<dbReference type="PANTHER" id="PTHR48051">
    <property type="match status" value="1"/>
</dbReference>
<dbReference type="InterPro" id="IPR050216">
    <property type="entry name" value="LRR_domain-containing"/>
</dbReference>
<dbReference type="InterPro" id="IPR008271">
    <property type="entry name" value="Ser/Thr_kinase_AS"/>
</dbReference>
<keyword evidence="1" id="KW-0808">Transferase</keyword>
<dbReference type="eggNOG" id="KOG0619">
    <property type="taxonomic scope" value="Eukaryota"/>
</dbReference>
<organism>
    <name type="scientific">Branchiostoma floridae</name>
    <name type="common">Florida lancelet</name>
    <name type="synonym">Amphioxus</name>
    <dbReference type="NCBI Taxonomy" id="7739"/>
    <lineage>
        <taxon>Eukaryota</taxon>
        <taxon>Metazoa</taxon>
        <taxon>Chordata</taxon>
        <taxon>Cephalochordata</taxon>
        <taxon>Leptocardii</taxon>
        <taxon>Amphioxiformes</taxon>
        <taxon>Branchiostomatidae</taxon>
        <taxon>Branchiostoma</taxon>
    </lineage>
</organism>
<dbReference type="STRING" id="7739.C3ZQ13"/>
<evidence type="ECO:0000256" key="9">
    <source>
        <dbReference type="ARBA" id="ARBA00032455"/>
    </source>
</evidence>
<dbReference type="InterPro" id="IPR003591">
    <property type="entry name" value="Leu-rich_rpt_typical-subtyp"/>
</dbReference>
<gene>
    <name evidence="13" type="ORF">BRAFLDRAFT_77823</name>
</gene>
<evidence type="ECO:0000256" key="2">
    <source>
        <dbReference type="ARBA" id="ARBA00022614"/>
    </source>
</evidence>
<dbReference type="PROSITE" id="PS50011">
    <property type="entry name" value="PROTEIN_KINASE_DOM"/>
    <property type="match status" value="2"/>
</dbReference>
<dbReference type="SMART" id="SM00369">
    <property type="entry name" value="LRR_TYP"/>
    <property type="match status" value="24"/>
</dbReference>
<keyword evidence="5 10" id="KW-0067">ATP-binding</keyword>
<evidence type="ECO:0000313" key="13">
    <source>
        <dbReference type="EMBL" id="EEN45392.1"/>
    </source>
</evidence>
<evidence type="ECO:0000256" key="8">
    <source>
        <dbReference type="ARBA" id="ARBA00029998"/>
    </source>
</evidence>
<keyword evidence="3" id="KW-0677">Repeat</keyword>
<feature type="binding site" evidence="10">
    <location>
        <position position="1440"/>
    </location>
    <ligand>
        <name>ATP</name>
        <dbReference type="ChEBI" id="CHEBI:30616"/>
    </ligand>
</feature>
<evidence type="ECO:0000256" key="5">
    <source>
        <dbReference type="ARBA" id="ARBA00022840"/>
    </source>
</evidence>
<evidence type="ECO:0000256" key="7">
    <source>
        <dbReference type="ARBA" id="ARBA00029588"/>
    </source>
</evidence>
<dbReference type="EMBL" id="GG666659">
    <property type="protein sequence ID" value="EEN45392.1"/>
    <property type="molecule type" value="Genomic_DNA"/>
</dbReference>
<dbReference type="Pfam" id="PF12799">
    <property type="entry name" value="LRR_4"/>
    <property type="match status" value="2"/>
</dbReference>
<dbReference type="GO" id="GO:0007165">
    <property type="term" value="P:signal transduction"/>
    <property type="evidence" value="ECO:0007669"/>
    <property type="project" value="InterPro"/>
</dbReference>
<dbReference type="InterPro" id="IPR000719">
    <property type="entry name" value="Prot_kinase_dom"/>
</dbReference>
<dbReference type="InterPro" id="IPR000488">
    <property type="entry name" value="Death_dom"/>
</dbReference>
<feature type="domain" description="Death" evidence="12">
    <location>
        <begin position="1293"/>
        <end position="1363"/>
    </location>
</feature>
<feature type="domain" description="Death" evidence="12">
    <location>
        <begin position="506"/>
        <end position="576"/>
    </location>
</feature>
<evidence type="ECO:0000256" key="4">
    <source>
        <dbReference type="ARBA" id="ARBA00022741"/>
    </source>
</evidence>
<dbReference type="PROSITE" id="PS00108">
    <property type="entry name" value="PROTEIN_KINASE_ST"/>
    <property type="match status" value="2"/>
</dbReference>
<dbReference type="SMART" id="SM00005">
    <property type="entry name" value="DEATH"/>
    <property type="match status" value="2"/>
</dbReference>
<accession>C3ZQ13</accession>
<evidence type="ECO:0000256" key="3">
    <source>
        <dbReference type="ARBA" id="ARBA00022737"/>
    </source>
</evidence>
<dbReference type="Pfam" id="PF07714">
    <property type="entry name" value="PK_Tyr_Ser-Thr"/>
    <property type="match status" value="2"/>
</dbReference>
<dbReference type="SUPFAM" id="SSF47986">
    <property type="entry name" value="DEATH domain"/>
    <property type="match status" value="2"/>
</dbReference>
<dbReference type="PROSITE" id="PS00107">
    <property type="entry name" value="PROTEIN_KINASE_ATP"/>
    <property type="match status" value="2"/>
</dbReference>
<evidence type="ECO:0000259" key="11">
    <source>
        <dbReference type="PROSITE" id="PS50011"/>
    </source>
</evidence>
<feature type="domain" description="Protein kinase" evidence="11">
    <location>
        <begin position="1411"/>
        <end position="1674"/>
    </location>
</feature>
<name>C3ZQ13_BRAFL</name>
<dbReference type="SUPFAM" id="SSF56112">
    <property type="entry name" value="Protein kinase-like (PK-like)"/>
    <property type="match status" value="2"/>
</dbReference>
<dbReference type="InterPro" id="IPR055414">
    <property type="entry name" value="LRR_R13L4/SHOC2-like"/>
</dbReference>
<dbReference type="InterPro" id="IPR001611">
    <property type="entry name" value="Leu-rich_rpt"/>
</dbReference>
<dbReference type="GO" id="GO:0071345">
    <property type="term" value="P:cellular response to cytokine stimulus"/>
    <property type="evidence" value="ECO:0007669"/>
    <property type="project" value="UniProtKB-ARBA"/>
</dbReference>
<keyword evidence="1" id="KW-0418">Kinase</keyword>
<keyword evidence="2" id="KW-0433">Leucine-rich repeat</keyword>
<evidence type="ECO:0000259" key="12">
    <source>
        <dbReference type="PROSITE" id="PS50017"/>
    </source>
</evidence>
<dbReference type="FunFam" id="1.10.510.10:FF:002756">
    <property type="match status" value="2"/>
</dbReference>
<dbReference type="InterPro" id="IPR032675">
    <property type="entry name" value="LRR_dom_sf"/>
</dbReference>
<dbReference type="GO" id="GO:0045087">
    <property type="term" value="P:innate immune response"/>
    <property type="evidence" value="ECO:0007669"/>
    <property type="project" value="UniProtKB-ARBA"/>
</dbReference>
<dbReference type="SUPFAM" id="SSF52047">
    <property type="entry name" value="RNI-like"/>
    <property type="match status" value="1"/>
</dbReference>
<dbReference type="InParanoid" id="C3ZQ13"/>